<organism evidence="1 2">
    <name type="scientific">Paenibacillus woosongensis</name>
    <dbReference type="NCBI Taxonomy" id="307580"/>
    <lineage>
        <taxon>Bacteria</taxon>
        <taxon>Bacillati</taxon>
        <taxon>Bacillota</taxon>
        <taxon>Bacilli</taxon>
        <taxon>Bacillales</taxon>
        <taxon>Paenibacillaceae</taxon>
        <taxon>Paenibacillus</taxon>
    </lineage>
</organism>
<name>A0ABQ4MYU3_9BACL</name>
<sequence length="65" mass="7711">MKYFEVLYANCFGVKKVTLVATPHDTPETRTLDFNFGWNGNEIIDYRETNQCSYASSTRRFYRED</sequence>
<dbReference type="EMBL" id="BOSM01000014">
    <property type="protein sequence ID" value="GIP61105.1"/>
    <property type="molecule type" value="Genomic_DNA"/>
</dbReference>
<evidence type="ECO:0000313" key="1">
    <source>
        <dbReference type="EMBL" id="GIP61105.1"/>
    </source>
</evidence>
<evidence type="ECO:0000313" key="2">
    <source>
        <dbReference type="Proteomes" id="UP000681290"/>
    </source>
</evidence>
<reference evidence="1 2" key="1">
    <citation type="submission" date="2021-03" db="EMBL/GenBank/DDBJ databases">
        <title>Antimicrobial resistance genes in bacteria isolated from Japanese honey, and their potential for conferring macrolide and lincosamide resistance in the American foulbrood pathogen Paenibacillus larvae.</title>
        <authorList>
            <person name="Okamoto M."/>
            <person name="Kumagai M."/>
            <person name="Kanamori H."/>
            <person name="Takamatsu D."/>
        </authorList>
    </citation>
    <scope>NUCLEOTIDE SEQUENCE [LARGE SCALE GENOMIC DNA]</scope>
    <source>
        <strain evidence="1 2">J15TS10</strain>
    </source>
</reference>
<proteinExistence type="predicted"/>
<comment type="caution">
    <text evidence="1">The sequence shown here is derived from an EMBL/GenBank/DDBJ whole genome shotgun (WGS) entry which is preliminary data.</text>
</comment>
<gene>
    <name evidence="1" type="ORF">J15TS10_49190</name>
</gene>
<keyword evidence="2" id="KW-1185">Reference proteome</keyword>
<dbReference type="RefSeq" id="WP_213595180.1">
    <property type="nucleotide sequence ID" value="NZ_BOSM01000014.1"/>
</dbReference>
<dbReference type="Proteomes" id="UP000681290">
    <property type="component" value="Unassembled WGS sequence"/>
</dbReference>
<accession>A0ABQ4MYU3</accession>
<protein>
    <submittedName>
        <fullName evidence="1">Uncharacterized protein</fullName>
    </submittedName>
</protein>